<sequence length="248" mass="28234">MNSTIETILQHRSIRKFKAEKLGDEQINTIVDAASRASTSSYMMAFSIIGVKDQRKKKILAEISNQPYVQENGHLLLFCADLYRNSIHADDKQYESMLPNLENTEHFLVASIDAALAAQNAAIAAESLGLGICYIGSIRNNIQLVNDTFDLPQHVIPLFGLAIGVPNHSPETKPRLPKEAFYFEDNYVDKSKLGTELEEFDQTIKQYYENRSSNKRIDSWTKQMVRVLSNEKRTDVGPFIQSKQYNRR</sequence>
<evidence type="ECO:0000259" key="6">
    <source>
        <dbReference type="Pfam" id="PF00881"/>
    </source>
</evidence>
<feature type="domain" description="Nitroreductase" evidence="6">
    <location>
        <begin position="8"/>
        <end position="161"/>
    </location>
</feature>
<evidence type="ECO:0000313" key="8">
    <source>
        <dbReference type="Proteomes" id="UP001145072"/>
    </source>
</evidence>
<dbReference type="RefSeq" id="WP_259865885.1">
    <property type="nucleotide sequence ID" value="NZ_JAMQJZ010000006.1"/>
</dbReference>
<evidence type="ECO:0000256" key="5">
    <source>
        <dbReference type="PIRNR" id="PIRNR005426"/>
    </source>
</evidence>
<dbReference type="PANTHER" id="PTHR43425">
    <property type="entry name" value="OXYGEN-INSENSITIVE NADPH NITROREDUCTASE"/>
    <property type="match status" value="1"/>
</dbReference>
<dbReference type="InterPro" id="IPR029479">
    <property type="entry name" value="Nitroreductase"/>
</dbReference>
<dbReference type="NCBIfam" id="NF008033">
    <property type="entry name" value="PRK10765.1"/>
    <property type="match status" value="1"/>
</dbReference>
<dbReference type="AlphaFoldDB" id="A0A9X4AJT3"/>
<dbReference type="Proteomes" id="UP001145072">
    <property type="component" value="Unassembled WGS sequence"/>
</dbReference>
<dbReference type="GO" id="GO:0016491">
    <property type="term" value="F:oxidoreductase activity"/>
    <property type="evidence" value="ECO:0007669"/>
    <property type="project" value="UniProtKB-UniRule"/>
</dbReference>
<accession>A0A9X4AJT3</accession>
<dbReference type="PANTHER" id="PTHR43425:SF3">
    <property type="entry name" value="NADPH-DEPENDENT OXIDOREDUCTASE"/>
    <property type="match status" value="1"/>
</dbReference>
<evidence type="ECO:0000313" key="7">
    <source>
        <dbReference type="EMBL" id="MDC3420668.1"/>
    </source>
</evidence>
<gene>
    <name evidence="7" type="primary">nfsA</name>
    <name evidence="7" type="ORF">NC661_09835</name>
</gene>
<keyword evidence="4 5" id="KW-0560">Oxidoreductase</keyword>
<dbReference type="Pfam" id="PF00881">
    <property type="entry name" value="Nitroreductase"/>
    <property type="match status" value="1"/>
</dbReference>
<keyword evidence="2 5" id="KW-0285">Flavoprotein</keyword>
<dbReference type="Gene3D" id="3.40.109.10">
    <property type="entry name" value="NADH Oxidase"/>
    <property type="match status" value="1"/>
</dbReference>
<dbReference type="SUPFAM" id="SSF55469">
    <property type="entry name" value="FMN-dependent nitroreductase-like"/>
    <property type="match status" value="1"/>
</dbReference>
<dbReference type="InterPro" id="IPR016446">
    <property type="entry name" value="Flavin_OxRdtase_Frp"/>
</dbReference>
<proteinExistence type="inferred from homology"/>
<evidence type="ECO:0000256" key="4">
    <source>
        <dbReference type="ARBA" id="ARBA00023002"/>
    </source>
</evidence>
<organism evidence="7 8">
    <name type="scientific">Aquibacillus koreensis</name>
    <dbReference type="NCBI Taxonomy" id="279446"/>
    <lineage>
        <taxon>Bacteria</taxon>
        <taxon>Bacillati</taxon>
        <taxon>Bacillota</taxon>
        <taxon>Bacilli</taxon>
        <taxon>Bacillales</taxon>
        <taxon>Bacillaceae</taxon>
        <taxon>Aquibacillus</taxon>
    </lineage>
</organism>
<dbReference type="EMBL" id="JAMQJZ010000006">
    <property type="protein sequence ID" value="MDC3420668.1"/>
    <property type="molecule type" value="Genomic_DNA"/>
</dbReference>
<protein>
    <submittedName>
        <fullName evidence="7">Oxygen-insensitive NADPH nitroreductase</fullName>
    </submittedName>
</protein>
<comment type="similarity">
    <text evidence="1 5">Belongs to the flavin oxidoreductase frp family.</text>
</comment>
<keyword evidence="3 5" id="KW-0288">FMN</keyword>
<keyword evidence="5" id="KW-0521">NADP</keyword>
<dbReference type="CDD" id="cd02146">
    <property type="entry name" value="NfsA-like"/>
    <property type="match status" value="1"/>
</dbReference>
<dbReference type="InterPro" id="IPR000415">
    <property type="entry name" value="Nitroreductase-like"/>
</dbReference>
<evidence type="ECO:0000256" key="1">
    <source>
        <dbReference type="ARBA" id="ARBA00008366"/>
    </source>
</evidence>
<evidence type="ECO:0000256" key="2">
    <source>
        <dbReference type="ARBA" id="ARBA00022630"/>
    </source>
</evidence>
<name>A0A9X4AJT3_9BACI</name>
<dbReference type="PIRSF" id="PIRSF005426">
    <property type="entry name" value="Frp"/>
    <property type="match status" value="1"/>
</dbReference>
<reference evidence="7" key="1">
    <citation type="submission" date="2022-06" db="EMBL/GenBank/DDBJ databases">
        <title>Aquibacillus sp. a new bacterium isolated from soil saline samples.</title>
        <authorList>
            <person name="Galisteo C."/>
            <person name="De La Haba R."/>
            <person name="Sanchez-Porro C."/>
            <person name="Ventosa A."/>
        </authorList>
    </citation>
    <scope>NUCLEOTIDE SEQUENCE</scope>
    <source>
        <strain evidence="7">JCM 12387</strain>
    </source>
</reference>
<comment type="caution">
    <text evidence="7">The sequence shown here is derived from an EMBL/GenBank/DDBJ whole genome shotgun (WGS) entry which is preliminary data.</text>
</comment>
<keyword evidence="8" id="KW-1185">Reference proteome</keyword>
<evidence type="ECO:0000256" key="3">
    <source>
        <dbReference type="ARBA" id="ARBA00022643"/>
    </source>
</evidence>